<evidence type="ECO:0000313" key="9">
    <source>
        <dbReference type="EMBL" id="TFK51029.1"/>
    </source>
</evidence>
<dbReference type="EMBL" id="ML213512">
    <property type="protein sequence ID" value="TFK51029.1"/>
    <property type="molecule type" value="Genomic_DNA"/>
</dbReference>
<keyword evidence="10" id="KW-1185">Reference proteome</keyword>
<dbReference type="SUPFAM" id="SSF57959">
    <property type="entry name" value="Leucine zipper domain"/>
    <property type="match status" value="1"/>
</dbReference>
<dbReference type="AlphaFoldDB" id="A0A5C3MZW6"/>
<evidence type="ECO:0000256" key="7">
    <source>
        <dbReference type="SAM" id="MobiDB-lite"/>
    </source>
</evidence>
<dbReference type="PANTHER" id="PTHR47416">
    <property type="entry name" value="BASIC-LEUCINE ZIPPER TRANSCRIPTION FACTOR F-RELATED"/>
    <property type="match status" value="1"/>
</dbReference>
<keyword evidence="4" id="KW-0238">DNA-binding</keyword>
<dbReference type="InterPro" id="IPR004827">
    <property type="entry name" value="bZIP"/>
</dbReference>
<keyword evidence="3" id="KW-0805">Transcription regulation</keyword>
<evidence type="ECO:0000256" key="2">
    <source>
        <dbReference type="ARBA" id="ARBA00007163"/>
    </source>
</evidence>
<evidence type="ECO:0000256" key="1">
    <source>
        <dbReference type="ARBA" id="ARBA00004123"/>
    </source>
</evidence>
<dbReference type="STRING" id="5364.A0A5C3MZW6"/>
<dbReference type="PROSITE" id="PS50217">
    <property type="entry name" value="BZIP"/>
    <property type="match status" value="1"/>
</dbReference>
<keyword evidence="5" id="KW-0804">Transcription</keyword>
<dbReference type="PANTHER" id="PTHR47416:SF8">
    <property type="entry name" value="BASIC-LEUCINE ZIPPER TRANSCRIPTION FACTOR E-RELATED"/>
    <property type="match status" value="1"/>
</dbReference>
<accession>A0A5C3MZW6</accession>
<evidence type="ECO:0000313" key="10">
    <source>
        <dbReference type="Proteomes" id="UP000305948"/>
    </source>
</evidence>
<dbReference type="Pfam" id="PF00170">
    <property type="entry name" value="bZIP_1"/>
    <property type="match status" value="1"/>
</dbReference>
<dbReference type="SMART" id="SM00338">
    <property type="entry name" value="BRLZ"/>
    <property type="match status" value="1"/>
</dbReference>
<dbReference type="Proteomes" id="UP000305948">
    <property type="component" value="Unassembled WGS sequence"/>
</dbReference>
<dbReference type="InterPro" id="IPR046347">
    <property type="entry name" value="bZIP_sf"/>
</dbReference>
<comment type="similarity">
    <text evidence="2">Belongs to the bZIP family.</text>
</comment>
<feature type="compositionally biased region" description="Basic and acidic residues" evidence="7">
    <location>
        <begin position="379"/>
        <end position="401"/>
    </location>
</feature>
<name>A0A5C3MZW6_9AGAM</name>
<feature type="region of interest" description="Disordered" evidence="7">
    <location>
        <begin position="378"/>
        <end position="412"/>
    </location>
</feature>
<feature type="domain" description="BZIP" evidence="8">
    <location>
        <begin position="302"/>
        <end position="344"/>
    </location>
</feature>
<sequence>MAIARVAKVARQYGDILPTTLVKTVKKCSSVSDDHEMPGCMAWKWRQIWAKTPSNADKIIVSPVTPCTTTFEFRVIICSWGSLGSAKAQNRTLPGHPGPGLSVHVRFPSIPCYNHPVIAVWDLAVEDASRGGRPDFADARAETDLFASRASKIIASDAPLLSPVSSESSWGQPHYSPTTASFDTNYAYSYPMSVPPSPPASMDSPLPAHNFLKKSRYATPDSNSGSEVCVPTHQVFDFPLEEMATPTPTPDEQSETWSPPPETLRLTAAKRPSETPGPEPKKRASATRVSVKDFIPPDVSGLSKREARLVKNRAAAFLSRQRKREEFENMEVRVAELEQENARLLAIANGSVPPPSSDNGPDTSSLLSEIEALRAQLADSERRQHELASKLTKPEPVKAEPRSPSLHHRSTSSGSIGLVVLLCALPTLLGLPAHPHQSQSLPTTSYNYPAFSPRGEYLSFGDYGMSGQMPGDFEYQLSWRNPSGMNVDFDEPSMQTPTGKLAFPTEAGALDVSFDTVPSADGKIRVRINPSGAAPSSSATSRTLSLDPASFSPSSMVPFADPHANTFLSPDYGMGMDLESPLHAMDSEPGLGMGFGAASSADGKKRVRITLMSGGEGGQGEWEVQLC</sequence>
<comment type="subcellular location">
    <subcellularLocation>
        <location evidence="1">Nucleus</location>
    </subcellularLocation>
</comment>
<organism evidence="9 10">
    <name type="scientific">Heliocybe sulcata</name>
    <dbReference type="NCBI Taxonomy" id="5364"/>
    <lineage>
        <taxon>Eukaryota</taxon>
        <taxon>Fungi</taxon>
        <taxon>Dikarya</taxon>
        <taxon>Basidiomycota</taxon>
        <taxon>Agaricomycotina</taxon>
        <taxon>Agaricomycetes</taxon>
        <taxon>Gloeophyllales</taxon>
        <taxon>Gloeophyllaceae</taxon>
        <taxon>Heliocybe</taxon>
    </lineage>
</organism>
<keyword evidence="6" id="KW-0539">Nucleus</keyword>
<protein>
    <recommendedName>
        <fullName evidence="8">BZIP domain-containing protein</fullName>
    </recommendedName>
</protein>
<proteinExistence type="inferred from homology"/>
<evidence type="ECO:0000256" key="6">
    <source>
        <dbReference type="ARBA" id="ARBA00023242"/>
    </source>
</evidence>
<dbReference type="GO" id="GO:0003677">
    <property type="term" value="F:DNA binding"/>
    <property type="evidence" value="ECO:0007669"/>
    <property type="project" value="UniProtKB-KW"/>
</dbReference>
<dbReference type="GO" id="GO:0005634">
    <property type="term" value="C:nucleus"/>
    <property type="evidence" value="ECO:0007669"/>
    <property type="project" value="UniProtKB-SubCell"/>
</dbReference>
<dbReference type="Gene3D" id="1.20.5.170">
    <property type="match status" value="1"/>
</dbReference>
<dbReference type="OrthoDB" id="674948at2759"/>
<evidence type="ECO:0000256" key="3">
    <source>
        <dbReference type="ARBA" id="ARBA00023015"/>
    </source>
</evidence>
<gene>
    <name evidence="9" type="ORF">OE88DRAFT_1645259</name>
</gene>
<evidence type="ECO:0000256" key="4">
    <source>
        <dbReference type="ARBA" id="ARBA00023125"/>
    </source>
</evidence>
<feature type="region of interest" description="Disordered" evidence="7">
    <location>
        <begin position="242"/>
        <end position="288"/>
    </location>
</feature>
<reference evidence="9 10" key="1">
    <citation type="journal article" date="2019" name="Nat. Ecol. Evol.">
        <title>Megaphylogeny resolves global patterns of mushroom evolution.</title>
        <authorList>
            <person name="Varga T."/>
            <person name="Krizsan K."/>
            <person name="Foldi C."/>
            <person name="Dima B."/>
            <person name="Sanchez-Garcia M."/>
            <person name="Sanchez-Ramirez S."/>
            <person name="Szollosi G.J."/>
            <person name="Szarkandi J.G."/>
            <person name="Papp V."/>
            <person name="Albert L."/>
            <person name="Andreopoulos W."/>
            <person name="Angelini C."/>
            <person name="Antonin V."/>
            <person name="Barry K.W."/>
            <person name="Bougher N.L."/>
            <person name="Buchanan P."/>
            <person name="Buyck B."/>
            <person name="Bense V."/>
            <person name="Catcheside P."/>
            <person name="Chovatia M."/>
            <person name="Cooper J."/>
            <person name="Damon W."/>
            <person name="Desjardin D."/>
            <person name="Finy P."/>
            <person name="Geml J."/>
            <person name="Haridas S."/>
            <person name="Hughes K."/>
            <person name="Justo A."/>
            <person name="Karasinski D."/>
            <person name="Kautmanova I."/>
            <person name="Kiss B."/>
            <person name="Kocsube S."/>
            <person name="Kotiranta H."/>
            <person name="LaButti K.M."/>
            <person name="Lechner B.E."/>
            <person name="Liimatainen K."/>
            <person name="Lipzen A."/>
            <person name="Lukacs Z."/>
            <person name="Mihaltcheva S."/>
            <person name="Morgado L.N."/>
            <person name="Niskanen T."/>
            <person name="Noordeloos M.E."/>
            <person name="Ohm R.A."/>
            <person name="Ortiz-Santana B."/>
            <person name="Ovrebo C."/>
            <person name="Racz N."/>
            <person name="Riley R."/>
            <person name="Savchenko A."/>
            <person name="Shiryaev A."/>
            <person name="Soop K."/>
            <person name="Spirin V."/>
            <person name="Szebenyi C."/>
            <person name="Tomsovsky M."/>
            <person name="Tulloss R.E."/>
            <person name="Uehling J."/>
            <person name="Grigoriev I.V."/>
            <person name="Vagvolgyi C."/>
            <person name="Papp T."/>
            <person name="Martin F.M."/>
            <person name="Miettinen O."/>
            <person name="Hibbett D.S."/>
            <person name="Nagy L.G."/>
        </authorList>
    </citation>
    <scope>NUCLEOTIDE SEQUENCE [LARGE SCALE GENOMIC DNA]</scope>
    <source>
        <strain evidence="9 10">OMC1185</strain>
    </source>
</reference>
<evidence type="ECO:0000259" key="8">
    <source>
        <dbReference type="PROSITE" id="PS50217"/>
    </source>
</evidence>
<evidence type="ECO:0000256" key="5">
    <source>
        <dbReference type="ARBA" id="ARBA00023163"/>
    </source>
</evidence>
<dbReference type="GO" id="GO:0003700">
    <property type="term" value="F:DNA-binding transcription factor activity"/>
    <property type="evidence" value="ECO:0007669"/>
    <property type="project" value="InterPro"/>
</dbReference>
<dbReference type="CDD" id="cd14812">
    <property type="entry name" value="bZIP_u3"/>
    <property type="match status" value="1"/>
</dbReference>